<evidence type="ECO:0000313" key="5">
    <source>
        <dbReference type="Proteomes" id="UP000269301"/>
    </source>
</evidence>
<evidence type="ECO:0000256" key="1">
    <source>
        <dbReference type="ARBA" id="ARBA00004241"/>
    </source>
</evidence>
<evidence type="ECO:0000256" key="3">
    <source>
        <dbReference type="SAM" id="Phobius"/>
    </source>
</evidence>
<accession>A0A494ZUA8</accession>
<dbReference type="OrthoDB" id="2704592at2"/>
<gene>
    <name evidence="4" type="ORF">D8M06_16840</name>
</gene>
<feature type="transmembrane region" description="Helical" evidence="3">
    <location>
        <begin position="12"/>
        <end position="36"/>
    </location>
</feature>
<dbReference type="Proteomes" id="UP000269301">
    <property type="component" value="Unassembled WGS sequence"/>
</dbReference>
<dbReference type="NCBIfam" id="TIGR02532">
    <property type="entry name" value="IV_pilin_GFxxxE"/>
    <property type="match status" value="1"/>
</dbReference>
<sequence length="138" mass="15572">MYTKYKKINSSGFTLIEIIASIALLGTIVAVMLPIFPQIMSWNQDSESELVASNLLSKVAYDIKNDEAILQFIKDEEIGVCGEGTPISYSYAEGEYKVELNICKEQDSLNLYRTRIDIKLDNRPISQSFTYVNGENND</sequence>
<dbReference type="Gene3D" id="3.30.700.10">
    <property type="entry name" value="Glycoprotein, Type 4 Pilin"/>
    <property type="match status" value="1"/>
</dbReference>
<dbReference type="AlphaFoldDB" id="A0A494ZUA8"/>
<reference evidence="4 5" key="1">
    <citation type="journal article" date="2016" name="Int. J. Syst. Evol. Microbiol.">
        <title>Oceanobacillus halophilus sp. nov., a novel moderately halophilic bacterium from a hypersaline lake.</title>
        <authorList>
            <person name="Amoozegar M.A."/>
            <person name="Bagheri M."/>
            <person name="Makhdoumi A."/>
            <person name="Nikou M.M."/>
            <person name="Fazeli S.A.S."/>
            <person name="Schumann P."/>
            <person name="Sproer C."/>
            <person name="Sanchez-Porro C."/>
            <person name="Ventosa A."/>
        </authorList>
    </citation>
    <scope>NUCLEOTIDE SEQUENCE [LARGE SCALE GENOMIC DNA]</scope>
    <source>
        <strain evidence="4 5">DSM 23996</strain>
    </source>
</reference>
<evidence type="ECO:0000313" key="4">
    <source>
        <dbReference type="EMBL" id="RKQ29884.1"/>
    </source>
</evidence>
<name>A0A494ZUA8_9BACI</name>
<keyword evidence="2" id="KW-0178">Competence</keyword>
<dbReference type="EMBL" id="RBZP01000021">
    <property type="protein sequence ID" value="RKQ29884.1"/>
    <property type="molecule type" value="Genomic_DNA"/>
</dbReference>
<dbReference type="Pfam" id="PF07963">
    <property type="entry name" value="N_methyl"/>
    <property type="match status" value="1"/>
</dbReference>
<dbReference type="GO" id="GO:0030420">
    <property type="term" value="P:establishment of competence for transformation"/>
    <property type="evidence" value="ECO:0007669"/>
    <property type="project" value="UniProtKB-KW"/>
</dbReference>
<protein>
    <submittedName>
        <fullName evidence="4">Type II secretion system protein</fullName>
    </submittedName>
</protein>
<keyword evidence="3" id="KW-0812">Transmembrane</keyword>
<keyword evidence="3" id="KW-1133">Transmembrane helix</keyword>
<dbReference type="RefSeq" id="WP_121205751.1">
    <property type="nucleotide sequence ID" value="NZ_RBZP01000021.1"/>
</dbReference>
<keyword evidence="5" id="KW-1185">Reference proteome</keyword>
<dbReference type="InterPro" id="IPR012902">
    <property type="entry name" value="N_methyl_site"/>
</dbReference>
<keyword evidence="3" id="KW-0472">Membrane</keyword>
<evidence type="ECO:0000256" key="2">
    <source>
        <dbReference type="ARBA" id="ARBA00023287"/>
    </source>
</evidence>
<dbReference type="GO" id="GO:0009986">
    <property type="term" value="C:cell surface"/>
    <property type="evidence" value="ECO:0007669"/>
    <property type="project" value="UniProtKB-SubCell"/>
</dbReference>
<comment type="caution">
    <text evidence="4">The sequence shown here is derived from an EMBL/GenBank/DDBJ whole genome shotgun (WGS) entry which is preliminary data.</text>
</comment>
<proteinExistence type="predicted"/>
<dbReference type="PROSITE" id="PS00409">
    <property type="entry name" value="PROKAR_NTER_METHYL"/>
    <property type="match status" value="1"/>
</dbReference>
<organism evidence="4 5">
    <name type="scientific">Oceanobacillus halophilus</name>
    <dbReference type="NCBI Taxonomy" id="930130"/>
    <lineage>
        <taxon>Bacteria</taxon>
        <taxon>Bacillati</taxon>
        <taxon>Bacillota</taxon>
        <taxon>Bacilli</taxon>
        <taxon>Bacillales</taxon>
        <taxon>Bacillaceae</taxon>
        <taxon>Oceanobacillus</taxon>
    </lineage>
</organism>
<comment type="subcellular location">
    <subcellularLocation>
        <location evidence="1">Cell surface</location>
    </subcellularLocation>
</comment>